<dbReference type="InterPro" id="IPR011990">
    <property type="entry name" value="TPR-like_helical_dom_sf"/>
</dbReference>
<evidence type="ECO:0000256" key="2">
    <source>
        <dbReference type="SAM" id="Phobius"/>
    </source>
</evidence>
<dbReference type="GeneID" id="111243972"/>
<reference evidence="3" key="1">
    <citation type="submission" date="2021-01" db="UniProtKB">
        <authorList>
            <consortium name="EnsemblMetazoa"/>
        </authorList>
    </citation>
    <scope>IDENTIFICATION</scope>
</reference>
<proteinExistence type="inferred from homology"/>
<dbReference type="GO" id="GO:0005789">
    <property type="term" value="C:endoplasmic reticulum membrane"/>
    <property type="evidence" value="ECO:0007669"/>
    <property type="project" value="TreeGrafter"/>
</dbReference>
<dbReference type="AlphaFoldDB" id="A0A7M7J4W0"/>
<dbReference type="InterPro" id="IPR050767">
    <property type="entry name" value="Sel1_AlgK"/>
</dbReference>
<name>A0A7M7J4W0_VARDE</name>
<sequence>MIRLASSTKNFFASSICVRGFGLGDIKVGSTQRKPAKSISGCSTDKSGKRQEVKVRLSSEYVMMAKLINIHEHVTCLLLSVMFATLGAAVTRQPQLVEPKKQILDKPKNSYEEPTSVREDLTPKVLLKTTFKFALEQLFLRPESFNVLHPLRKLAYDGDPGGHLYIGFMHSFGLGGLERSQAKALMHYTFAAIGGCEQAQMILAYRYHFGRSVSKNCEVALDLYRRVAKIVEDDRTQNSRSAFPLEKIRLSDESDDPSGPTTNQLDRDLLQYYQFLADKGDVKAQVGLGQLLFQGGRNVPRDHVRAFRYLSRATTAGDSNAMALLGKMYLEGSDAVAQSNATALKYFSMSAEKGNPYGQTGLAKMYRLGSGVPVDYSQALKLLKLAAEQGFLEAHVELGHMFYFGIGVEKSYPVAFKYFQQALMQGHTSAFYYLGLMNGQGTGVVRNCHNAVDLLKEVAERGPWMSFMQEAYKAYSEGRMNEALIRYMFVAELGSEVAQSNAAHVLTNTNPVLYSANASLALAIRFWQMAADQGSPAARLKLGDAYFYGYGVPADYNEALQYYRLAGEDNFRPSAQALFNLGLMHEHGQGVPADNHLARRYYHLAATASEDAQVPAQLALFKMALAEMIKRMRSLQWIETTMSGLLGDNWDLYMMAIFMVFLVILRYMRSYLF</sequence>
<dbReference type="RefSeq" id="XP_022646179.1">
    <property type="nucleotide sequence ID" value="XM_022790444.1"/>
</dbReference>
<dbReference type="Proteomes" id="UP000594260">
    <property type="component" value="Unplaced"/>
</dbReference>
<feature type="transmembrane region" description="Helical" evidence="2">
    <location>
        <begin position="650"/>
        <end position="668"/>
    </location>
</feature>
<keyword evidence="2" id="KW-1133">Transmembrane helix</keyword>
<dbReference type="EnsemblMetazoa" id="XM_022790444">
    <property type="protein sequence ID" value="XP_022646179"/>
    <property type="gene ID" value="LOC111243972"/>
</dbReference>
<dbReference type="PANTHER" id="PTHR11102">
    <property type="entry name" value="SEL-1-LIKE PROTEIN"/>
    <property type="match status" value="1"/>
</dbReference>
<dbReference type="FunCoup" id="A0A7M7J4W0">
    <property type="interactions" value="575"/>
</dbReference>
<keyword evidence="2" id="KW-0472">Membrane</keyword>
<accession>A0A7M7J4W0</accession>
<evidence type="ECO:0000313" key="4">
    <source>
        <dbReference type="Proteomes" id="UP000594260"/>
    </source>
</evidence>
<dbReference type="InterPro" id="IPR006597">
    <property type="entry name" value="Sel1-like"/>
</dbReference>
<evidence type="ECO:0000313" key="3">
    <source>
        <dbReference type="EnsemblMetazoa" id="XP_022646179"/>
    </source>
</evidence>
<comment type="similarity">
    <text evidence="1">Belongs to the sel-1 family.</text>
</comment>
<dbReference type="OMA" id="WYERSAR"/>
<dbReference type="SMART" id="SM00671">
    <property type="entry name" value="SEL1"/>
    <property type="match status" value="9"/>
</dbReference>
<dbReference type="Pfam" id="PF08238">
    <property type="entry name" value="Sel1"/>
    <property type="match status" value="10"/>
</dbReference>
<dbReference type="KEGG" id="vde:111243972"/>
<evidence type="ECO:0000256" key="1">
    <source>
        <dbReference type="ARBA" id="ARBA00038101"/>
    </source>
</evidence>
<keyword evidence="4" id="KW-1185">Reference proteome</keyword>
<dbReference type="InParanoid" id="A0A7M7J4W0"/>
<dbReference type="Gene3D" id="1.25.40.10">
    <property type="entry name" value="Tetratricopeptide repeat domain"/>
    <property type="match status" value="2"/>
</dbReference>
<keyword evidence="2" id="KW-0812">Transmembrane</keyword>
<dbReference type="PANTHER" id="PTHR11102:SF147">
    <property type="entry name" value="SEL1L ADAPTOR SUBUNIT OF ERAD E3 UBIQUITIN LIGASE"/>
    <property type="match status" value="1"/>
</dbReference>
<organism evidence="3 4">
    <name type="scientific">Varroa destructor</name>
    <name type="common">Honeybee mite</name>
    <dbReference type="NCBI Taxonomy" id="109461"/>
    <lineage>
        <taxon>Eukaryota</taxon>
        <taxon>Metazoa</taxon>
        <taxon>Ecdysozoa</taxon>
        <taxon>Arthropoda</taxon>
        <taxon>Chelicerata</taxon>
        <taxon>Arachnida</taxon>
        <taxon>Acari</taxon>
        <taxon>Parasitiformes</taxon>
        <taxon>Mesostigmata</taxon>
        <taxon>Gamasina</taxon>
        <taxon>Dermanyssoidea</taxon>
        <taxon>Varroidae</taxon>
        <taxon>Varroa</taxon>
    </lineage>
</organism>
<dbReference type="SUPFAM" id="SSF81901">
    <property type="entry name" value="HCP-like"/>
    <property type="match status" value="3"/>
</dbReference>
<protein>
    <submittedName>
        <fullName evidence="3">Uncharacterized protein</fullName>
    </submittedName>
</protein>
<dbReference type="GO" id="GO:0036503">
    <property type="term" value="P:ERAD pathway"/>
    <property type="evidence" value="ECO:0007669"/>
    <property type="project" value="TreeGrafter"/>
</dbReference>
<dbReference type="OrthoDB" id="27934at2759"/>